<dbReference type="KEGG" id="cate:C2869_10075"/>
<protein>
    <submittedName>
        <fullName evidence="1">Uncharacterized protein</fullName>
    </submittedName>
</protein>
<name>A0A2S0VRC0_9ALTE</name>
<sequence length="250" mass="29163">MIDGLAGRLEYDIEYGNATSFYSGAKSKTLPYLSEYYSNLRPDGNSKNYEWKGILERTNLVITEDSFLDNANRLFRRVEFEALSESNLFDMVSRFVVYSDCADAALIAGLHYPHKSSNLYYQFENFGSVEVPVSKTKKLIFKSGQSKVPAGFKEVFYIRDEAKTERGYRWIVHHRLIVDPKECQLVLRCCNPRLEGALPFQKMIPNWFKRIFFRIREARYPNFPFMSVGEYILQKHDNAVIETMVEIHGR</sequence>
<keyword evidence="2" id="KW-1185">Reference proteome</keyword>
<dbReference type="RefSeq" id="WP_108602805.1">
    <property type="nucleotide sequence ID" value="NZ_CP026604.1"/>
</dbReference>
<dbReference type="EMBL" id="CP026604">
    <property type="protein sequence ID" value="AWB66749.1"/>
    <property type="molecule type" value="Genomic_DNA"/>
</dbReference>
<gene>
    <name evidence="1" type="ORF">C2869_10075</name>
</gene>
<evidence type="ECO:0000313" key="2">
    <source>
        <dbReference type="Proteomes" id="UP000244441"/>
    </source>
</evidence>
<proteinExistence type="predicted"/>
<evidence type="ECO:0000313" key="1">
    <source>
        <dbReference type="EMBL" id="AWB66749.1"/>
    </source>
</evidence>
<dbReference type="AlphaFoldDB" id="A0A2S0VRC0"/>
<organism evidence="1 2">
    <name type="scientific">Saccharobesus litoralis</name>
    <dbReference type="NCBI Taxonomy" id="2172099"/>
    <lineage>
        <taxon>Bacteria</taxon>
        <taxon>Pseudomonadati</taxon>
        <taxon>Pseudomonadota</taxon>
        <taxon>Gammaproteobacteria</taxon>
        <taxon>Alteromonadales</taxon>
        <taxon>Alteromonadaceae</taxon>
        <taxon>Saccharobesus</taxon>
    </lineage>
</organism>
<reference evidence="1 2" key="1">
    <citation type="submission" date="2018-01" db="EMBL/GenBank/DDBJ databases">
        <title>Genome sequence of a Cantenovulum-like bacteria.</title>
        <authorList>
            <person name="Tan W.R."/>
            <person name="Lau N.-S."/>
            <person name="Go F."/>
            <person name="Amirul A.-A.A."/>
        </authorList>
    </citation>
    <scope>NUCLEOTIDE SEQUENCE [LARGE SCALE GENOMIC DNA]</scope>
    <source>
        <strain evidence="1 2">CCB-QB4</strain>
    </source>
</reference>
<dbReference type="Proteomes" id="UP000244441">
    <property type="component" value="Chromosome"/>
</dbReference>
<dbReference type="OrthoDB" id="2986549at2"/>
<accession>A0A2S0VRC0</accession>